<evidence type="ECO:0000256" key="4">
    <source>
        <dbReference type="ARBA" id="ARBA00022692"/>
    </source>
</evidence>
<dbReference type="FunFam" id="1.20.1640.10:FF:000004">
    <property type="entry name" value="Protein translocase subunit SecD"/>
    <property type="match status" value="1"/>
</dbReference>
<comment type="subunit">
    <text evidence="9">Forms a complex with SecF. Part of the essential Sec protein translocation apparatus which comprises SecA, SecYEG and auxiliary proteins SecDF. Other proteins may also be involved.</text>
</comment>
<dbReference type="GO" id="GO:0005886">
    <property type="term" value="C:plasma membrane"/>
    <property type="evidence" value="ECO:0007669"/>
    <property type="project" value="UniProtKB-SubCell"/>
</dbReference>
<evidence type="ECO:0000313" key="13">
    <source>
        <dbReference type="Proteomes" id="UP000178656"/>
    </source>
</evidence>
<keyword evidence="10" id="KW-0413">Isomerase</keyword>
<dbReference type="InterPro" id="IPR022813">
    <property type="entry name" value="SecD/SecF_arch_bac"/>
</dbReference>
<dbReference type="PROSITE" id="PS50198">
    <property type="entry name" value="PPIC_PPIASE_2"/>
    <property type="match status" value="2"/>
</dbReference>
<dbReference type="GO" id="GO:0043952">
    <property type="term" value="P:protein transport by the Sec complex"/>
    <property type="evidence" value="ECO:0007669"/>
    <property type="project" value="UniProtKB-UniRule"/>
</dbReference>
<dbReference type="PANTHER" id="PTHR30081:SF1">
    <property type="entry name" value="PROTEIN TRANSLOCASE SUBUNIT SECD"/>
    <property type="match status" value="1"/>
</dbReference>
<dbReference type="PRINTS" id="PR00702">
    <property type="entry name" value="ACRIFLAVINRP"/>
</dbReference>
<dbReference type="Gene3D" id="3.10.50.40">
    <property type="match status" value="2"/>
</dbReference>
<keyword evidence="3 9" id="KW-1003">Cell membrane</keyword>
<protein>
    <recommendedName>
        <fullName evidence="9">Protein translocase subunit SecD</fullName>
    </recommendedName>
</protein>
<evidence type="ECO:0000256" key="1">
    <source>
        <dbReference type="ARBA" id="ARBA00004651"/>
    </source>
</evidence>
<evidence type="ECO:0000256" key="8">
    <source>
        <dbReference type="ARBA" id="ARBA00023136"/>
    </source>
</evidence>
<dbReference type="Proteomes" id="UP000178656">
    <property type="component" value="Unassembled WGS sequence"/>
</dbReference>
<dbReference type="EMBL" id="MFGM01000033">
    <property type="protein sequence ID" value="OGF36575.1"/>
    <property type="molecule type" value="Genomic_DNA"/>
</dbReference>
<keyword evidence="4 9" id="KW-0812">Transmembrane</keyword>
<comment type="caution">
    <text evidence="9">Lacks conserved residue(s) required for the propagation of feature annotation.</text>
</comment>
<dbReference type="InterPro" id="IPR005791">
    <property type="entry name" value="SecD"/>
</dbReference>
<dbReference type="GO" id="GO:0006605">
    <property type="term" value="P:protein targeting"/>
    <property type="evidence" value="ECO:0007669"/>
    <property type="project" value="UniProtKB-UniRule"/>
</dbReference>
<feature type="transmembrane region" description="Helical" evidence="9">
    <location>
        <begin position="553"/>
        <end position="574"/>
    </location>
</feature>
<sequence>MKKVSKARALVAIIIVAAVVLACFDGPAFFDKSMDFLNSKLGTGFPHFINIPYRLGLDLQGGTQLVYEADTSKVGFSEKGDAVEGVRDVIERRVNAFGVAEPVVQVNKAQGAWRVIVELAGIKDVNEAIKMIGETPMLEFKVENTEPQRELTAAEKQEMNKFNSAAKSKANTALAAALHTEDFANVVKQYTENEVGKETGGDLGWIKSGGAYDFLIEKAKTTSSNTVYPKLIDQDGNYYVMKVNDKREADKEVKASHVLICYKGAERCDKETTKEDAKKKIDELKAQATVGNFARLARENSTEPGANDSSGDLGWFGKGQMVKPFEDVVFTLEKGKISDVVETAFGYHLIYKVDERPIMEYKIAQLNVKQKTEADILPPKDQWKSSGLTGKQLKTSRVEFDQNTSAAQVALEFNDEGAKLFAQITAANVGKPVAIFLDGMPISIPRVNEAINEGKAVITGDFDITEAKTLSQRLNAGALPVPIKLISQQTVGASLGGDSLQKSLFAGLIGFALVIIFMILYYRLPGLLASISLLIYGVIVLFVFKAIPVTLTLSGIAGFILSVGMAVDANVLVFERLREELKLGKPLATSVEESFRRAWTAIRDGNYTTLIVCIVLMWFGTSMIKGFAFTLTIGVLASMFSVMVITRQLLNLLLKEGKQHNLWWFGVNDESKVVGQ</sequence>
<dbReference type="SUPFAM" id="SSF54534">
    <property type="entry name" value="FKBP-like"/>
    <property type="match status" value="2"/>
</dbReference>
<gene>
    <name evidence="9" type="primary">secD</name>
    <name evidence="12" type="ORF">A2482_02215</name>
</gene>
<proteinExistence type="inferred from homology"/>
<keyword evidence="8 9" id="KW-0472">Membrane</keyword>
<dbReference type="NCBIfam" id="TIGR00916">
    <property type="entry name" value="2A0604s01"/>
    <property type="match status" value="1"/>
</dbReference>
<evidence type="ECO:0000256" key="3">
    <source>
        <dbReference type="ARBA" id="ARBA00022475"/>
    </source>
</evidence>
<dbReference type="Pfam" id="PF22599">
    <property type="entry name" value="SecDF_P1_head"/>
    <property type="match status" value="1"/>
</dbReference>
<evidence type="ECO:0000256" key="7">
    <source>
        <dbReference type="ARBA" id="ARBA00023010"/>
    </source>
</evidence>
<dbReference type="Gene3D" id="1.20.1640.10">
    <property type="entry name" value="Multidrug efflux transporter AcrB transmembrane domain"/>
    <property type="match status" value="1"/>
</dbReference>
<reference evidence="12 13" key="1">
    <citation type="journal article" date="2016" name="Nat. Commun.">
        <title>Thousands of microbial genomes shed light on interconnected biogeochemical processes in an aquifer system.</title>
        <authorList>
            <person name="Anantharaman K."/>
            <person name="Brown C.T."/>
            <person name="Hug L.A."/>
            <person name="Sharon I."/>
            <person name="Castelle C.J."/>
            <person name="Probst A.J."/>
            <person name="Thomas B.C."/>
            <person name="Singh A."/>
            <person name="Wilkins M.J."/>
            <person name="Karaoz U."/>
            <person name="Brodie E.L."/>
            <person name="Williams K.H."/>
            <person name="Hubbard S.S."/>
            <person name="Banfield J.F."/>
        </authorList>
    </citation>
    <scope>NUCLEOTIDE SEQUENCE [LARGE SCALE GENOMIC DNA]</scope>
</reference>
<feature type="transmembrane region" description="Helical" evidence="9">
    <location>
        <begin position="605"/>
        <end position="621"/>
    </location>
</feature>
<dbReference type="GO" id="GO:0065002">
    <property type="term" value="P:intracellular protein transmembrane transport"/>
    <property type="evidence" value="ECO:0007669"/>
    <property type="project" value="UniProtKB-UniRule"/>
</dbReference>
<evidence type="ECO:0000256" key="5">
    <source>
        <dbReference type="ARBA" id="ARBA00022927"/>
    </source>
</evidence>
<dbReference type="Pfam" id="PF21760">
    <property type="entry name" value="SecD_1st"/>
    <property type="match status" value="1"/>
</dbReference>
<dbReference type="InterPro" id="IPR048634">
    <property type="entry name" value="SecD_SecF_C"/>
</dbReference>
<comment type="similarity">
    <text evidence="9">Belongs to the SecD/SecF family. SecD subfamily.</text>
</comment>
<dbReference type="PROSITE" id="PS51257">
    <property type="entry name" value="PROKAR_LIPOPROTEIN"/>
    <property type="match status" value="1"/>
</dbReference>
<dbReference type="HAMAP" id="MF_01463_B">
    <property type="entry name" value="SecD_B"/>
    <property type="match status" value="1"/>
</dbReference>
<evidence type="ECO:0000256" key="9">
    <source>
        <dbReference type="HAMAP-Rule" id="MF_01463"/>
    </source>
</evidence>
<dbReference type="Pfam" id="PF13616">
    <property type="entry name" value="Rotamase_3"/>
    <property type="match status" value="1"/>
</dbReference>
<dbReference type="InterPro" id="IPR055344">
    <property type="entry name" value="SecD_SecF_C_bact"/>
</dbReference>
<dbReference type="InterPro" id="IPR001036">
    <property type="entry name" value="Acrflvin-R"/>
</dbReference>
<keyword evidence="2 9" id="KW-0813">Transport</keyword>
<dbReference type="SUPFAM" id="SSF82866">
    <property type="entry name" value="Multidrug efflux transporter AcrB transmembrane domain"/>
    <property type="match status" value="1"/>
</dbReference>
<dbReference type="PANTHER" id="PTHR30081">
    <property type="entry name" value="PROTEIN-EXPORT MEMBRANE PROTEIN SEC"/>
    <property type="match status" value="1"/>
</dbReference>
<keyword evidence="7 9" id="KW-0811">Translocation</keyword>
<dbReference type="Gene3D" id="3.30.70.3400">
    <property type="match status" value="1"/>
</dbReference>
<dbReference type="AlphaFoldDB" id="A0A1F5TCG5"/>
<dbReference type="InterPro" id="IPR046357">
    <property type="entry name" value="PPIase_dom_sf"/>
</dbReference>
<dbReference type="InterPro" id="IPR022646">
    <property type="entry name" value="SecD/SecF_CS"/>
</dbReference>
<dbReference type="GO" id="GO:0015450">
    <property type="term" value="F:protein-transporting ATPase activity"/>
    <property type="evidence" value="ECO:0007669"/>
    <property type="project" value="InterPro"/>
</dbReference>
<dbReference type="InterPro" id="IPR048631">
    <property type="entry name" value="SecD_1st"/>
</dbReference>
<dbReference type="NCBIfam" id="TIGR01129">
    <property type="entry name" value="secD"/>
    <property type="match status" value="1"/>
</dbReference>
<feature type="transmembrane region" description="Helical" evidence="9">
    <location>
        <begin position="527"/>
        <end position="547"/>
    </location>
</feature>
<accession>A0A1F5TCG5</accession>
<feature type="domain" description="PpiC" evidence="11">
    <location>
        <begin position="151"/>
        <end position="245"/>
    </location>
</feature>
<comment type="caution">
    <text evidence="12">The sequence shown here is derived from an EMBL/GenBank/DDBJ whole genome shotgun (WGS) entry which is preliminary data.</text>
</comment>
<dbReference type="InterPro" id="IPR000297">
    <property type="entry name" value="PPIase_PpiC"/>
</dbReference>
<dbReference type="Pfam" id="PF02355">
    <property type="entry name" value="SecD_SecF_C"/>
    <property type="match status" value="1"/>
</dbReference>
<keyword evidence="10" id="KW-0697">Rotamase</keyword>
<comment type="function">
    <text evidence="9">Part of the Sec protein translocase complex. Interacts with the SecYEG preprotein conducting channel. SecDF uses the proton motive force (PMF) to complete protein translocation after the ATP-dependent function of SecA.</text>
</comment>
<dbReference type="GO" id="GO:0003755">
    <property type="term" value="F:peptidyl-prolyl cis-trans isomerase activity"/>
    <property type="evidence" value="ECO:0007669"/>
    <property type="project" value="UniProtKB-KW"/>
</dbReference>
<keyword evidence="5 9" id="KW-0653">Protein transport</keyword>
<comment type="subcellular location">
    <subcellularLocation>
        <location evidence="1 9">Cell membrane</location>
        <topology evidence="1 9">Multi-pass membrane protein</topology>
    </subcellularLocation>
</comment>
<dbReference type="Pfam" id="PF07549">
    <property type="entry name" value="Sec_GG"/>
    <property type="match status" value="1"/>
</dbReference>
<dbReference type="Gene3D" id="3.30.1360.200">
    <property type="match status" value="1"/>
</dbReference>
<feature type="transmembrane region" description="Helical" evidence="9">
    <location>
        <begin position="504"/>
        <end position="522"/>
    </location>
</feature>
<evidence type="ECO:0000256" key="10">
    <source>
        <dbReference type="PROSITE-ProRule" id="PRU00278"/>
    </source>
</evidence>
<evidence type="ECO:0000259" key="11">
    <source>
        <dbReference type="PROSITE" id="PS50198"/>
    </source>
</evidence>
<organism evidence="12 13">
    <name type="scientific">Candidatus Falkowbacteria bacterium RIFOXYC2_FULL_48_21</name>
    <dbReference type="NCBI Taxonomy" id="1798005"/>
    <lineage>
        <taxon>Bacteria</taxon>
        <taxon>Candidatus Falkowiibacteriota</taxon>
    </lineage>
</organism>
<feature type="transmembrane region" description="Helical" evidence="9">
    <location>
        <begin position="627"/>
        <end position="645"/>
    </location>
</feature>
<name>A0A1F5TCG5_9BACT</name>
<feature type="domain" description="PpiC" evidence="11">
    <location>
        <begin position="250"/>
        <end position="354"/>
    </location>
</feature>
<keyword evidence="6 9" id="KW-1133">Transmembrane helix</keyword>
<evidence type="ECO:0000313" key="12">
    <source>
        <dbReference type="EMBL" id="OGF36575.1"/>
    </source>
</evidence>
<dbReference type="InterPro" id="IPR054384">
    <property type="entry name" value="SecDF_P1_head"/>
</dbReference>
<evidence type="ECO:0000256" key="6">
    <source>
        <dbReference type="ARBA" id="ARBA00022989"/>
    </source>
</evidence>
<evidence type="ECO:0000256" key="2">
    <source>
        <dbReference type="ARBA" id="ARBA00022448"/>
    </source>
</evidence>